<dbReference type="KEGG" id="ppx:T1E_0656"/>
<gene>
    <name evidence="1" type="ordered locus">T1E_0656</name>
</gene>
<dbReference type="Proteomes" id="UP000006503">
    <property type="component" value="Chromosome"/>
</dbReference>
<dbReference type="PATRIC" id="fig|1196325.3.peg.659"/>
<dbReference type="AlphaFoldDB" id="I7C4F0"/>
<evidence type="ECO:0000313" key="1">
    <source>
        <dbReference type="EMBL" id="AFO46514.1"/>
    </source>
</evidence>
<name>I7C4F0_PSEPT</name>
<protein>
    <submittedName>
        <fullName evidence="1">Uncharacterized protein</fullName>
    </submittedName>
</protein>
<sequence length="40" mass="4411">MHQHGGGSRKSGLVIYTVLFSGLPMPLRRFCCSLENHLAP</sequence>
<dbReference type="HOGENOM" id="CLU_3295217_0_0_6"/>
<accession>I7C4F0</accession>
<evidence type="ECO:0000313" key="2">
    <source>
        <dbReference type="Proteomes" id="UP000006503"/>
    </source>
</evidence>
<dbReference type="EMBL" id="CP003734">
    <property type="protein sequence ID" value="AFO46514.1"/>
    <property type="molecule type" value="Genomic_DNA"/>
</dbReference>
<organism evidence="1 2">
    <name type="scientific">Pseudomonas putida (strain DOT-T1E)</name>
    <dbReference type="NCBI Taxonomy" id="1196325"/>
    <lineage>
        <taxon>Bacteria</taxon>
        <taxon>Pseudomonadati</taxon>
        <taxon>Pseudomonadota</taxon>
        <taxon>Gammaproteobacteria</taxon>
        <taxon>Pseudomonadales</taxon>
        <taxon>Pseudomonadaceae</taxon>
        <taxon>Pseudomonas</taxon>
    </lineage>
</organism>
<proteinExistence type="predicted"/>
<reference evidence="2" key="1">
    <citation type="journal article" date="2013" name="Microb. Biotechnol.">
        <title>Metabolic potential of the organic-solvent tolerant Pseudomonas putida DOT-T1E deduced from its annotated genome.</title>
        <authorList>
            <person name="Udaondo Z."/>
            <person name="Molina L."/>
            <person name="Daniels C."/>
            <person name="Gomez M.J."/>
            <person name="Molina-Henares M.A."/>
            <person name="Matilla M.A."/>
            <person name="Roca A."/>
            <person name="Fernandez M."/>
            <person name="Duque E."/>
            <person name="Segura A."/>
            <person name="Ramos J.L."/>
        </authorList>
    </citation>
    <scope>NUCLEOTIDE SEQUENCE [LARGE SCALE GENOMIC DNA]</scope>
    <source>
        <strain evidence="2">DOT-T1E</strain>
    </source>
</reference>